<sequence length="402" mass="45565">MDFFRRKDGECESAADDRFPMILITGLPAVGKTTVARELAYLLEESNSKRLNGNQPEPGLQEAAWAFFKNYRRGSASSDNSYQPGPSNCHRREHSSPVEYFARRKATVVNVDHFSYMEGMRERHMSGPDSKRLMPPEPLIRTAGEIWWYCMSLASLQSKRQADPESIRRLDRGRRLAIESYVMPESEKESAIILTECLYGDGRNGKSETVAVAYKTAAEVFDRRLIPIYLTCNAHEHQRRFECRQRDAQKNLEGISDPAITYRIPYKDAMVLRQEGLDKVSASIKNRAKANGGSLYYFSKPADYQDGKYSVITEGREFSFEPVDLLHKNQGCRIDTTGLSASEVASIIQRFCEDVMRGMPLQTLKGWESSAPPPEGDGEKDTNGDGKQRKQNRPGNENMFIN</sequence>
<dbReference type="Pfam" id="PF08433">
    <property type="entry name" value="KTI12"/>
    <property type="match status" value="1"/>
</dbReference>
<reference evidence="4 5" key="1">
    <citation type="submission" date="2024-01" db="EMBL/GenBank/DDBJ databases">
        <authorList>
            <person name="Allen C."/>
            <person name="Tagirdzhanova G."/>
        </authorList>
    </citation>
    <scope>NUCLEOTIDE SEQUENCE [LARGE SCALE GENOMIC DNA]</scope>
</reference>
<protein>
    <submittedName>
        <fullName evidence="4">Uncharacterized protein</fullName>
    </submittedName>
</protein>
<dbReference type="InterPro" id="IPR013641">
    <property type="entry name" value="KTI12/PSTK"/>
</dbReference>
<organism evidence="4 5">
    <name type="scientific">Sporothrix bragantina</name>
    <dbReference type="NCBI Taxonomy" id="671064"/>
    <lineage>
        <taxon>Eukaryota</taxon>
        <taxon>Fungi</taxon>
        <taxon>Dikarya</taxon>
        <taxon>Ascomycota</taxon>
        <taxon>Pezizomycotina</taxon>
        <taxon>Sordariomycetes</taxon>
        <taxon>Sordariomycetidae</taxon>
        <taxon>Ophiostomatales</taxon>
        <taxon>Ophiostomataceae</taxon>
        <taxon>Sporothrix</taxon>
    </lineage>
</organism>
<keyword evidence="1" id="KW-0547">Nucleotide-binding</keyword>
<dbReference type="CDD" id="cd02019">
    <property type="entry name" value="NK"/>
    <property type="match status" value="1"/>
</dbReference>
<feature type="compositionally biased region" description="Basic and acidic residues" evidence="3">
    <location>
        <begin position="377"/>
        <end position="388"/>
    </location>
</feature>
<keyword evidence="5" id="KW-1185">Reference proteome</keyword>
<evidence type="ECO:0000256" key="3">
    <source>
        <dbReference type="SAM" id="MobiDB-lite"/>
    </source>
</evidence>
<evidence type="ECO:0000313" key="4">
    <source>
        <dbReference type="EMBL" id="CAK7231419.1"/>
    </source>
</evidence>
<evidence type="ECO:0000313" key="5">
    <source>
        <dbReference type="Proteomes" id="UP001642406"/>
    </source>
</evidence>
<dbReference type="EMBL" id="CAWUHC010000095">
    <property type="protein sequence ID" value="CAK7231419.1"/>
    <property type="molecule type" value="Genomic_DNA"/>
</dbReference>
<evidence type="ECO:0000256" key="1">
    <source>
        <dbReference type="ARBA" id="ARBA00022741"/>
    </source>
</evidence>
<keyword evidence="2" id="KW-0067">ATP-binding</keyword>
<accession>A0ABP0CJQ3</accession>
<dbReference type="InterPro" id="IPR027417">
    <property type="entry name" value="P-loop_NTPase"/>
</dbReference>
<proteinExistence type="predicted"/>
<dbReference type="Gene3D" id="3.40.50.300">
    <property type="entry name" value="P-loop containing nucleotide triphosphate hydrolases"/>
    <property type="match status" value="1"/>
</dbReference>
<feature type="compositionally biased region" description="Polar residues" evidence="3">
    <location>
        <begin position="393"/>
        <end position="402"/>
    </location>
</feature>
<dbReference type="SUPFAM" id="SSF52540">
    <property type="entry name" value="P-loop containing nucleoside triphosphate hydrolases"/>
    <property type="match status" value="1"/>
</dbReference>
<feature type="region of interest" description="Disordered" evidence="3">
    <location>
        <begin position="364"/>
        <end position="402"/>
    </location>
</feature>
<gene>
    <name evidence="4" type="ORF">SBRCBS47491_007923</name>
</gene>
<evidence type="ECO:0000256" key="2">
    <source>
        <dbReference type="ARBA" id="ARBA00022840"/>
    </source>
</evidence>
<dbReference type="Proteomes" id="UP001642406">
    <property type="component" value="Unassembled WGS sequence"/>
</dbReference>
<name>A0ABP0CJQ3_9PEZI</name>
<comment type="caution">
    <text evidence="4">The sequence shown here is derived from an EMBL/GenBank/DDBJ whole genome shotgun (WGS) entry which is preliminary data.</text>
</comment>